<sequence length="182" mass="20774">MSQPDGFERSDEYLLDRQATACKKAGDWDGAVAALYQRKALLGVQWTDTKLAKYLQQAGRLDEALAEVQWLVEHSQAWAAACFAHQSASVMQCQRAGYLVRVYGDAVLICKRAKRADLQAQYQQRQDAYNQIRDRLEPLAQADRQRLAKGWERAVEQGPQAMQAHLLERKERIARNRRGESI</sequence>
<proteinExistence type="predicted"/>
<evidence type="ECO:0000313" key="2">
    <source>
        <dbReference type="Proteomes" id="UP000218439"/>
    </source>
</evidence>
<accession>A0A2A2B122</accession>
<dbReference type="RefSeq" id="WP_095551199.1">
    <property type="nucleotide sequence ID" value="NZ_NSJE01000003.1"/>
</dbReference>
<gene>
    <name evidence="1" type="ORF">CK621_02885</name>
</gene>
<dbReference type="AlphaFoldDB" id="A0A2A2B122"/>
<organism evidence="1 2">
    <name type="scientific">Vandammella animalimorsus</name>
    <dbReference type="NCBI Taxonomy" id="2029117"/>
    <lineage>
        <taxon>Bacteria</taxon>
        <taxon>Pseudomonadati</taxon>
        <taxon>Pseudomonadota</taxon>
        <taxon>Betaproteobacteria</taxon>
        <taxon>Burkholderiales</taxon>
        <taxon>Comamonadaceae</taxon>
        <taxon>Vandammella</taxon>
    </lineage>
</organism>
<name>A0A2A2B122_9BURK</name>
<protein>
    <submittedName>
        <fullName evidence="1">Uncharacterized protein</fullName>
    </submittedName>
</protein>
<reference evidence="1 2" key="1">
    <citation type="submission" date="2017-08" db="EMBL/GenBank/DDBJ databases">
        <title>WGS of Clinical strains of the CDC Group NO-1 linked to zoonotic infections in humans.</title>
        <authorList>
            <person name="Bernier A.-M."/>
            <person name="Bernard K."/>
        </authorList>
    </citation>
    <scope>NUCLEOTIDE SEQUENCE [LARGE SCALE GENOMIC DNA]</scope>
    <source>
        <strain evidence="1 2">NML120219</strain>
    </source>
</reference>
<dbReference type="Proteomes" id="UP000218439">
    <property type="component" value="Unassembled WGS sequence"/>
</dbReference>
<dbReference type="EMBL" id="NSJE01000003">
    <property type="protein sequence ID" value="PAT43797.1"/>
    <property type="molecule type" value="Genomic_DNA"/>
</dbReference>
<comment type="caution">
    <text evidence="1">The sequence shown here is derived from an EMBL/GenBank/DDBJ whole genome shotgun (WGS) entry which is preliminary data.</text>
</comment>
<evidence type="ECO:0000313" key="1">
    <source>
        <dbReference type="EMBL" id="PAT43797.1"/>
    </source>
</evidence>